<keyword evidence="8" id="KW-0449">Lipoprotein</keyword>
<evidence type="ECO:0000256" key="3">
    <source>
        <dbReference type="ARBA" id="ARBA00022448"/>
    </source>
</evidence>
<dbReference type="OrthoDB" id="9793175at2"/>
<evidence type="ECO:0000313" key="8">
    <source>
        <dbReference type="EMBL" id="VDS03312.1"/>
    </source>
</evidence>
<organism evidence="8 9">
    <name type="scientific">Devosia equisanguinis</name>
    <dbReference type="NCBI Taxonomy" id="2490941"/>
    <lineage>
        <taxon>Bacteria</taxon>
        <taxon>Pseudomonadati</taxon>
        <taxon>Pseudomonadota</taxon>
        <taxon>Alphaproteobacteria</taxon>
        <taxon>Hyphomicrobiales</taxon>
        <taxon>Devosiaceae</taxon>
        <taxon>Devosia</taxon>
    </lineage>
</organism>
<feature type="signal peptide" evidence="6">
    <location>
        <begin position="1"/>
        <end position="23"/>
    </location>
</feature>
<evidence type="ECO:0000256" key="1">
    <source>
        <dbReference type="ARBA" id="ARBA00004196"/>
    </source>
</evidence>
<reference evidence="8 9" key="1">
    <citation type="submission" date="2018-12" db="EMBL/GenBank/DDBJ databases">
        <authorList>
            <person name="Criscuolo A."/>
        </authorList>
    </citation>
    <scope>NUCLEOTIDE SEQUENCE [LARGE SCALE GENOMIC DNA]</scope>
    <source>
        <strain evidence="8">ACIP1116281</strain>
    </source>
</reference>
<proteinExistence type="inferred from homology"/>
<evidence type="ECO:0000259" key="7">
    <source>
        <dbReference type="PROSITE" id="PS50983"/>
    </source>
</evidence>
<dbReference type="RefSeq" id="WP_126148897.1">
    <property type="nucleotide sequence ID" value="NZ_JBHTMH010000001.1"/>
</dbReference>
<dbReference type="Proteomes" id="UP000268844">
    <property type="component" value="Unassembled WGS sequence"/>
</dbReference>
<keyword evidence="9" id="KW-1185">Reference proteome</keyword>
<dbReference type="InterPro" id="IPR051313">
    <property type="entry name" value="Bact_iron-sidero_bind"/>
</dbReference>
<comment type="subcellular location">
    <subcellularLocation>
        <location evidence="1">Cell envelope</location>
    </subcellularLocation>
</comment>
<feature type="domain" description="Fe/B12 periplasmic-binding" evidence="7">
    <location>
        <begin position="45"/>
        <end position="315"/>
    </location>
</feature>
<dbReference type="InterPro" id="IPR002491">
    <property type="entry name" value="ABC_transptr_periplasmic_BD"/>
</dbReference>
<dbReference type="EMBL" id="UZWD01000004">
    <property type="protein sequence ID" value="VDS03312.1"/>
    <property type="molecule type" value="Genomic_DNA"/>
</dbReference>
<dbReference type="PROSITE" id="PS50983">
    <property type="entry name" value="FE_B12_PBP"/>
    <property type="match status" value="1"/>
</dbReference>
<dbReference type="Pfam" id="PF01497">
    <property type="entry name" value="Peripla_BP_2"/>
    <property type="match status" value="1"/>
</dbReference>
<protein>
    <submittedName>
        <fullName evidence="8">Putative siderophore-binding lipoprotein YfiY</fullName>
    </submittedName>
</protein>
<keyword evidence="3" id="KW-0813">Transport</keyword>
<keyword evidence="4" id="KW-0410">Iron transport</keyword>
<comment type="similarity">
    <text evidence="2">Belongs to the bacterial solute-binding protein 8 family.</text>
</comment>
<evidence type="ECO:0000313" key="9">
    <source>
        <dbReference type="Proteomes" id="UP000268844"/>
    </source>
</evidence>
<dbReference type="GO" id="GO:1901678">
    <property type="term" value="P:iron coordination entity transport"/>
    <property type="evidence" value="ECO:0007669"/>
    <property type="project" value="UniProtKB-ARBA"/>
</dbReference>
<evidence type="ECO:0000256" key="6">
    <source>
        <dbReference type="SAM" id="SignalP"/>
    </source>
</evidence>
<dbReference type="PANTHER" id="PTHR30532:SF25">
    <property type="entry name" value="IRON(III) DICITRATE-BINDING PERIPLASMIC PROTEIN"/>
    <property type="match status" value="1"/>
</dbReference>
<accession>A0A447I7C3</accession>
<dbReference type="Gene3D" id="3.40.50.1980">
    <property type="entry name" value="Nitrogenase molybdenum iron protein domain"/>
    <property type="match status" value="2"/>
</dbReference>
<gene>
    <name evidence="8" type="primary">yfiY_1</name>
    <name evidence="8" type="ORF">DEVEQU_00433</name>
</gene>
<keyword evidence="4" id="KW-0408">Iron</keyword>
<evidence type="ECO:0000256" key="5">
    <source>
        <dbReference type="ARBA" id="ARBA00022729"/>
    </source>
</evidence>
<keyword evidence="5 6" id="KW-0732">Signal</keyword>
<dbReference type="SUPFAM" id="SSF53807">
    <property type="entry name" value="Helical backbone' metal receptor"/>
    <property type="match status" value="1"/>
</dbReference>
<dbReference type="AlphaFoldDB" id="A0A447I7C3"/>
<evidence type="ECO:0000256" key="4">
    <source>
        <dbReference type="ARBA" id="ARBA00022496"/>
    </source>
</evidence>
<keyword evidence="4" id="KW-0406">Ion transport</keyword>
<evidence type="ECO:0000256" key="2">
    <source>
        <dbReference type="ARBA" id="ARBA00008814"/>
    </source>
</evidence>
<dbReference type="PANTHER" id="PTHR30532">
    <property type="entry name" value="IRON III DICITRATE-BINDING PERIPLASMIC PROTEIN"/>
    <property type="match status" value="1"/>
</dbReference>
<dbReference type="GO" id="GO:0030288">
    <property type="term" value="C:outer membrane-bounded periplasmic space"/>
    <property type="evidence" value="ECO:0007669"/>
    <property type="project" value="TreeGrafter"/>
</dbReference>
<sequence length="321" mass="34843">MQFILKLAAVAVVTALSLSPVLAQETRSFTDDTGRVVDIPVAPQRIVSLHDSVLTIPLLELGVLPVGSHGRTTEEGKPFIRSSNVLTGIDFDNSTIHFVGNLPADVEAVAALEPDLILTTPWQTAGLEQLETIAPTLVLDSGKRDAFGMHSVLADVTGTQDRLATLDARYQSQIAQIKRLIDTSSISVSIMQGVNGQFAVWHTYGTLGIVLRDAGFVFPDRVNAIPEGTNELLSAEALPELDADFVFVTYRTDALETPADAMKYLEEVVPGFCDFLFACRANQMIVMPREEASSASYYGLGVMAYTVISQISGRRFEHKPD</sequence>
<name>A0A447I7C3_9HYPH</name>
<feature type="chain" id="PRO_5019367170" evidence="6">
    <location>
        <begin position="24"/>
        <end position="321"/>
    </location>
</feature>